<evidence type="ECO:0000313" key="3">
    <source>
        <dbReference type="Proteomes" id="UP000233425"/>
    </source>
</evidence>
<feature type="compositionally biased region" description="Acidic residues" evidence="1">
    <location>
        <begin position="126"/>
        <end position="139"/>
    </location>
</feature>
<dbReference type="Pfam" id="PF09579">
    <property type="entry name" value="Spore_YtfJ"/>
    <property type="match status" value="1"/>
</dbReference>
<comment type="caution">
    <text evidence="2">The sequence shown here is derived from an EMBL/GenBank/DDBJ whole genome shotgun (WGS) entry which is preliminary data.</text>
</comment>
<dbReference type="AlphaFoldDB" id="A0A2N0UHX0"/>
<name>A0A2N0UHX0_9FIRM</name>
<dbReference type="InterPro" id="IPR014229">
    <property type="entry name" value="Spore_YtfJ"/>
</dbReference>
<dbReference type="NCBIfam" id="TIGR02874">
    <property type="entry name" value="spore_ytfJ"/>
    <property type="match status" value="1"/>
</dbReference>
<dbReference type="PIRSF" id="PIRSF021377">
    <property type="entry name" value="YtfJ"/>
    <property type="match status" value="1"/>
</dbReference>
<dbReference type="RefSeq" id="WP_187128360.1">
    <property type="nucleotide sequence ID" value="NZ_CABMMZ010000074.1"/>
</dbReference>
<proteinExistence type="predicted"/>
<evidence type="ECO:0000313" key="2">
    <source>
        <dbReference type="EMBL" id="PKD26586.1"/>
    </source>
</evidence>
<dbReference type="EMBL" id="NNSR01000074">
    <property type="protein sequence ID" value="PKD26586.1"/>
    <property type="molecule type" value="Genomic_DNA"/>
</dbReference>
<protein>
    <submittedName>
        <fullName evidence="2">Putative spore protein YtfJ</fullName>
    </submittedName>
</protein>
<organism evidence="2 3">
    <name type="scientific">Ruminococcus bromii</name>
    <dbReference type="NCBI Taxonomy" id="40518"/>
    <lineage>
        <taxon>Bacteria</taxon>
        <taxon>Bacillati</taxon>
        <taxon>Bacillota</taxon>
        <taxon>Clostridia</taxon>
        <taxon>Eubacteriales</taxon>
        <taxon>Oscillospiraceae</taxon>
        <taxon>Ruminococcus</taxon>
    </lineage>
</organism>
<feature type="region of interest" description="Disordered" evidence="1">
    <location>
        <begin position="120"/>
        <end position="139"/>
    </location>
</feature>
<keyword evidence="3" id="KW-1185">Reference proteome</keyword>
<dbReference type="PANTHER" id="PTHR39162">
    <property type="entry name" value="GLL3345 PROTEIN"/>
    <property type="match status" value="1"/>
</dbReference>
<dbReference type="PANTHER" id="PTHR39162:SF1">
    <property type="entry name" value="SPORULATION PROTEIN YTFJ"/>
    <property type="match status" value="1"/>
</dbReference>
<gene>
    <name evidence="2" type="primary">ytfJ</name>
    <name evidence="2" type="ORF">RBATCC27255_01953</name>
</gene>
<accession>A0A2N0UHX0</accession>
<evidence type="ECO:0000256" key="1">
    <source>
        <dbReference type="SAM" id="MobiDB-lite"/>
    </source>
</evidence>
<reference evidence="2" key="1">
    <citation type="journal article" date="2018" name="Environ. Microbiol.">
        <title>Sporulation capability and amylosome conservation among diverse human colonic and rumen isolates of the keystone starch-degrader Ruminococcus bromii.</title>
        <authorList>
            <person name="Mukhopadhya I."/>
            <person name="Morais S."/>
            <person name="Laverde-Gomez J."/>
            <person name="Sheridan P.O."/>
            <person name="Walker A.W."/>
            <person name="Kelly W."/>
            <person name="Klieve A.V."/>
            <person name="Ouwerkerk D."/>
            <person name="Duncan S.H."/>
            <person name="Louis P."/>
            <person name="Koropatkin N."/>
            <person name="Cockburn D."/>
            <person name="Kibler R."/>
            <person name="Cooper P.J."/>
            <person name="Sandoval C."/>
            <person name="Crost E."/>
            <person name="Juge N."/>
            <person name="Bayer E.A."/>
            <person name="Flint H.J."/>
        </authorList>
    </citation>
    <scope>NUCLEOTIDE SEQUENCE [LARGE SCALE GENOMIC DNA]</scope>
    <source>
        <strain evidence="2">ATCC 27255</strain>
    </source>
</reference>
<sequence length="139" mass="14824">MEHPIGNLMNITMEKIKEMIDVNTIIGDPITSPDGTLIIPVSKVSYGFASGGSDLPTKKENKDCFGGGSGAGVTIQPVAFLTVYQGDVRLVSVDSEEGTADKLVNMIPDVLKKVKGVFKKDKSESADDFSEITQDDIDG</sequence>
<dbReference type="Proteomes" id="UP000233425">
    <property type="component" value="Unassembled WGS sequence"/>
</dbReference>